<evidence type="ECO:0000313" key="2">
    <source>
        <dbReference type="Proteomes" id="UP000735302"/>
    </source>
</evidence>
<dbReference type="Proteomes" id="UP000735302">
    <property type="component" value="Unassembled WGS sequence"/>
</dbReference>
<dbReference type="EMBL" id="BLXT01006160">
    <property type="protein sequence ID" value="GFO29473.1"/>
    <property type="molecule type" value="Genomic_DNA"/>
</dbReference>
<sequence>MVSGVGFARKGICQDNLCPFTFYGVRSGICQERDLSGQPLAPLHFMVSGVGFVRKGVCQDNLSPLYILWCQEWDLSGKGFVRTTSRPFTFYSVRSGIYQERDLSGQPLPLYIL</sequence>
<accession>A0AAV4CET6</accession>
<reference evidence="1 2" key="1">
    <citation type="journal article" date="2021" name="Elife">
        <title>Chloroplast acquisition without the gene transfer in kleptoplastic sea slugs, Plakobranchus ocellatus.</title>
        <authorList>
            <person name="Maeda T."/>
            <person name="Takahashi S."/>
            <person name="Yoshida T."/>
            <person name="Shimamura S."/>
            <person name="Takaki Y."/>
            <person name="Nagai Y."/>
            <person name="Toyoda A."/>
            <person name="Suzuki Y."/>
            <person name="Arimoto A."/>
            <person name="Ishii H."/>
            <person name="Satoh N."/>
            <person name="Nishiyama T."/>
            <person name="Hasebe M."/>
            <person name="Maruyama T."/>
            <person name="Minagawa J."/>
            <person name="Obokata J."/>
            <person name="Shigenobu S."/>
        </authorList>
    </citation>
    <scope>NUCLEOTIDE SEQUENCE [LARGE SCALE GENOMIC DNA]</scope>
</reference>
<dbReference type="AlphaFoldDB" id="A0AAV4CET6"/>
<keyword evidence="2" id="KW-1185">Reference proteome</keyword>
<organism evidence="1 2">
    <name type="scientific">Plakobranchus ocellatus</name>
    <dbReference type="NCBI Taxonomy" id="259542"/>
    <lineage>
        <taxon>Eukaryota</taxon>
        <taxon>Metazoa</taxon>
        <taxon>Spiralia</taxon>
        <taxon>Lophotrochozoa</taxon>
        <taxon>Mollusca</taxon>
        <taxon>Gastropoda</taxon>
        <taxon>Heterobranchia</taxon>
        <taxon>Euthyneura</taxon>
        <taxon>Panpulmonata</taxon>
        <taxon>Sacoglossa</taxon>
        <taxon>Placobranchoidea</taxon>
        <taxon>Plakobranchidae</taxon>
        <taxon>Plakobranchus</taxon>
    </lineage>
</organism>
<name>A0AAV4CET6_9GAST</name>
<comment type="caution">
    <text evidence="1">The sequence shown here is derived from an EMBL/GenBank/DDBJ whole genome shotgun (WGS) entry which is preliminary data.</text>
</comment>
<evidence type="ECO:0000313" key="1">
    <source>
        <dbReference type="EMBL" id="GFO29473.1"/>
    </source>
</evidence>
<proteinExistence type="predicted"/>
<gene>
    <name evidence="1" type="ORF">PoB_005597800</name>
</gene>
<protein>
    <submittedName>
        <fullName evidence="1">Uncharacterized protein</fullName>
    </submittedName>
</protein>